<evidence type="ECO:0000313" key="7">
    <source>
        <dbReference type="EMBL" id="GAC85008.1"/>
    </source>
</evidence>
<gene>
    <name evidence="7" type="primary">fabG</name>
    <name evidence="7" type="ORF">GP2_028_00640</name>
</gene>
<dbReference type="CDD" id="cd05233">
    <property type="entry name" value="SDR_c"/>
    <property type="match status" value="1"/>
</dbReference>
<dbReference type="InterPro" id="IPR050259">
    <property type="entry name" value="SDR"/>
</dbReference>
<dbReference type="EMBL" id="BAOQ01000028">
    <property type="protein sequence ID" value="GAC85008.1"/>
    <property type="molecule type" value="Genomic_DNA"/>
</dbReference>
<keyword evidence="3" id="KW-0964">Secreted</keyword>
<evidence type="ECO:0000256" key="3">
    <source>
        <dbReference type="ARBA" id="ARBA00022512"/>
    </source>
</evidence>
<dbReference type="PANTHER" id="PTHR42879">
    <property type="entry name" value="3-OXOACYL-(ACYL-CARRIER-PROTEIN) REDUCTASE"/>
    <property type="match status" value="1"/>
</dbReference>
<dbReference type="Gene3D" id="3.40.50.720">
    <property type="entry name" value="NAD(P)-binding Rossmann-like Domain"/>
    <property type="match status" value="1"/>
</dbReference>
<dbReference type="PRINTS" id="PR00081">
    <property type="entry name" value="GDHRDH"/>
</dbReference>
<comment type="catalytic activity">
    <reaction evidence="5">
        <text>a (3R)-hydroxyacyl-[ACP] + NADP(+) = a 3-oxoacyl-[ACP] + NADPH + H(+)</text>
        <dbReference type="Rhea" id="RHEA:17397"/>
        <dbReference type="Rhea" id="RHEA-COMP:9916"/>
        <dbReference type="Rhea" id="RHEA-COMP:9945"/>
        <dbReference type="ChEBI" id="CHEBI:15378"/>
        <dbReference type="ChEBI" id="CHEBI:57783"/>
        <dbReference type="ChEBI" id="CHEBI:58349"/>
        <dbReference type="ChEBI" id="CHEBI:78776"/>
        <dbReference type="ChEBI" id="CHEBI:78827"/>
        <dbReference type="EC" id="1.1.1.100"/>
    </reaction>
    <physiologicalReaction direction="right-to-left" evidence="5">
        <dbReference type="Rhea" id="RHEA:17399"/>
    </physiologicalReaction>
</comment>
<dbReference type="Pfam" id="PF13561">
    <property type="entry name" value="adh_short_C2"/>
    <property type="match status" value="1"/>
</dbReference>
<dbReference type="InterPro" id="IPR057326">
    <property type="entry name" value="KR_dom"/>
</dbReference>
<comment type="similarity">
    <text evidence="2">Belongs to the short-chain dehydrogenases/reductases (SDR) family.</text>
</comment>
<accession>A0ABQ0INM6</accession>
<evidence type="ECO:0000256" key="2">
    <source>
        <dbReference type="ARBA" id="ARBA00006484"/>
    </source>
</evidence>
<protein>
    <recommendedName>
        <fullName evidence="4">3-oxoacyl-[acyl-carrier-protein] reductase MabA</fullName>
    </recommendedName>
</protein>
<sequence length="256" mass="26128">MTDWSTKRVLVTGGSRGIGEGIAATFLGAGARVAIAGRNPAALEAARSRLEYGLGSECLTIEADVSDPQSCRTMAAQAVELLGGLDIVCANAGIYPETSLSELTETDLHRMFAINTYGAIYTTQACLPALAAAGNGRVVLTSSITGPVTGYSGLSHYSASKAAQLGFMRSAALELAPSGVTVNAVLPGSIRTEGLDGLGEAAIARMIEAIPARRLGMPGDIGAAAMYFASDEAAFVTGQTLVVDGGQTLPEHADAF</sequence>
<comment type="subcellular location">
    <subcellularLocation>
        <location evidence="1">Secreted</location>
        <location evidence="1">Cell wall</location>
    </subcellularLocation>
</comment>
<name>A0ABQ0INM6_9ACTN</name>
<feature type="domain" description="Ketoreductase" evidence="6">
    <location>
        <begin position="7"/>
        <end position="188"/>
    </location>
</feature>
<evidence type="ECO:0000256" key="1">
    <source>
        <dbReference type="ARBA" id="ARBA00004191"/>
    </source>
</evidence>
<keyword evidence="8" id="KW-1185">Reference proteome</keyword>
<evidence type="ECO:0000256" key="5">
    <source>
        <dbReference type="ARBA" id="ARBA00047400"/>
    </source>
</evidence>
<dbReference type="InterPro" id="IPR002347">
    <property type="entry name" value="SDR_fam"/>
</dbReference>
<dbReference type="InterPro" id="IPR036291">
    <property type="entry name" value="NAD(P)-bd_dom_sf"/>
</dbReference>
<evidence type="ECO:0000259" key="6">
    <source>
        <dbReference type="SMART" id="SM00822"/>
    </source>
</evidence>
<keyword evidence="3" id="KW-0134">Cell wall</keyword>
<organism evidence="7 8">
    <name type="scientific">Gordonia paraffinivorans NBRC 108238</name>
    <dbReference type="NCBI Taxonomy" id="1223543"/>
    <lineage>
        <taxon>Bacteria</taxon>
        <taxon>Bacillati</taxon>
        <taxon>Actinomycetota</taxon>
        <taxon>Actinomycetes</taxon>
        <taxon>Mycobacteriales</taxon>
        <taxon>Gordoniaceae</taxon>
        <taxon>Gordonia</taxon>
    </lineage>
</organism>
<dbReference type="PRINTS" id="PR00080">
    <property type="entry name" value="SDRFAMILY"/>
</dbReference>
<dbReference type="RefSeq" id="WP_006901234.1">
    <property type="nucleotide sequence ID" value="NZ_BAOQ01000028.1"/>
</dbReference>
<dbReference type="Proteomes" id="UP000035021">
    <property type="component" value="Unassembled WGS sequence"/>
</dbReference>
<dbReference type="SUPFAM" id="SSF51735">
    <property type="entry name" value="NAD(P)-binding Rossmann-fold domains"/>
    <property type="match status" value="1"/>
</dbReference>
<reference evidence="7 8" key="1">
    <citation type="submission" date="2013-02" db="EMBL/GenBank/DDBJ databases">
        <title>Whole genome shotgun sequence of Gordonia paraffinivorans NBRC 108238.</title>
        <authorList>
            <person name="Isaki-Nakamura S."/>
            <person name="Hosoyama A."/>
            <person name="Tsuchikane K."/>
            <person name="Ando Y."/>
            <person name="Baba S."/>
            <person name="Ohji S."/>
            <person name="Hamada M."/>
            <person name="Tamura T."/>
            <person name="Yamazoe A."/>
            <person name="Yamazaki S."/>
            <person name="Fujita N."/>
        </authorList>
    </citation>
    <scope>NUCLEOTIDE SEQUENCE [LARGE SCALE GENOMIC DNA]</scope>
    <source>
        <strain evidence="7 8">NBRC 108238</strain>
    </source>
</reference>
<dbReference type="PANTHER" id="PTHR42879:SF2">
    <property type="entry name" value="3-OXOACYL-[ACYL-CARRIER-PROTEIN] REDUCTASE FABG"/>
    <property type="match status" value="1"/>
</dbReference>
<comment type="caution">
    <text evidence="7">The sequence shown here is derived from an EMBL/GenBank/DDBJ whole genome shotgun (WGS) entry which is preliminary data.</text>
</comment>
<proteinExistence type="inferred from homology"/>
<evidence type="ECO:0000313" key="8">
    <source>
        <dbReference type="Proteomes" id="UP000035021"/>
    </source>
</evidence>
<evidence type="ECO:0000256" key="4">
    <source>
        <dbReference type="ARBA" id="ARBA00040781"/>
    </source>
</evidence>
<dbReference type="SMART" id="SM00822">
    <property type="entry name" value="PKS_KR"/>
    <property type="match status" value="1"/>
</dbReference>